<dbReference type="Proteomes" id="UP000075901">
    <property type="component" value="Unassembled WGS sequence"/>
</dbReference>
<dbReference type="VEuPathDB" id="VectorBase:AMAM012687"/>
<name>A0A182SSS5_9DIPT</name>
<reference evidence="3" key="1">
    <citation type="submission" date="2013-09" db="EMBL/GenBank/DDBJ databases">
        <title>The Genome Sequence of Anopheles maculatus species B.</title>
        <authorList>
            <consortium name="The Broad Institute Genomics Platform"/>
            <person name="Neafsey D.E."/>
            <person name="Besansky N."/>
            <person name="Howell P."/>
            <person name="Walton C."/>
            <person name="Young S.K."/>
            <person name="Zeng Q."/>
            <person name="Gargeya S."/>
            <person name="Fitzgerald M."/>
            <person name="Haas B."/>
            <person name="Abouelleil A."/>
            <person name="Allen A.W."/>
            <person name="Alvarado L."/>
            <person name="Arachchi H.M."/>
            <person name="Berlin A.M."/>
            <person name="Chapman S.B."/>
            <person name="Gainer-Dewar J."/>
            <person name="Goldberg J."/>
            <person name="Griggs A."/>
            <person name="Gujja S."/>
            <person name="Hansen M."/>
            <person name="Howarth C."/>
            <person name="Imamovic A."/>
            <person name="Ireland A."/>
            <person name="Larimer J."/>
            <person name="McCowan C."/>
            <person name="Murphy C."/>
            <person name="Pearson M."/>
            <person name="Poon T.W."/>
            <person name="Priest M."/>
            <person name="Roberts A."/>
            <person name="Saif S."/>
            <person name="Shea T."/>
            <person name="Sisk P."/>
            <person name="Sykes S."/>
            <person name="Wortman J."/>
            <person name="Nusbaum C."/>
            <person name="Birren B."/>
        </authorList>
    </citation>
    <scope>NUCLEOTIDE SEQUENCE [LARGE SCALE GENOMIC DNA]</scope>
    <source>
        <strain evidence="3">maculatus3</strain>
    </source>
</reference>
<dbReference type="EnsemblMetazoa" id="AMAM012687-RA">
    <property type="protein sequence ID" value="AMAM012687-PA"/>
    <property type="gene ID" value="AMAM012687"/>
</dbReference>
<reference evidence="2" key="2">
    <citation type="submission" date="2020-05" db="UniProtKB">
        <authorList>
            <consortium name="EnsemblMetazoa"/>
        </authorList>
    </citation>
    <scope>IDENTIFICATION</scope>
    <source>
        <strain evidence="2">maculatus3</strain>
    </source>
</reference>
<dbReference type="AlphaFoldDB" id="A0A182SSS5"/>
<proteinExistence type="predicted"/>
<keyword evidence="3" id="KW-1185">Reference proteome</keyword>
<protein>
    <submittedName>
        <fullName evidence="2">Uncharacterized protein</fullName>
    </submittedName>
</protein>
<feature type="region of interest" description="Disordered" evidence="1">
    <location>
        <begin position="88"/>
        <end position="109"/>
    </location>
</feature>
<organism evidence="2 3">
    <name type="scientific">Anopheles maculatus</name>
    <dbReference type="NCBI Taxonomy" id="74869"/>
    <lineage>
        <taxon>Eukaryota</taxon>
        <taxon>Metazoa</taxon>
        <taxon>Ecdysozoa</taxon>
        <taxon>Arthropoda</taxon>
        <taxon>Hexapoda</taxon>
        <taxon>Insecta</taxon>
        <taxon>Pterygota</taxon>
        <taxon>Neoptera</taxon>
        <taxon>Endopterygota</taxon>
        <taxon>Diptera</taxon>
        <taxon>Nematocera</taxon>
        <taxon>Culicoidea</taxon>
        <taxon>Culicidae</taxon>
        <taxon>Anophelinae</taxon>
        <taxon>Anopheles</taxon>
        <taxon>Anopheles maculatus group</taxon>
    </lineage>
</organism>
<evidence type="ECO:0000256" key="1">
    <source>
        <dbReference type="SAM" id="MobiDB-lite"/>
    </source>
</evidence>
<evidence type="ECO:0000313" key="3">
    <source>
        <dbReference type="Proteomes" id="UP000075901"/>
    </source>
</evidence>
<accession>A0A182SSS5</accession>
<sequence>MPGSACYATNNFAVTAACRIRVWKIGTAETRAGACYFIRLSTKSPTTINPFWYGDSLIWDASRSASMQCLRARKRVCSSPCDWCTSSYARSTSPGSRKRRSIIGFSSGN</sequence>
<evidence type="ECO:0000313" key="2">
    <source>
        <dbReference type="EnsemblMetazoa" id="AMAM012687-PA"/>
    </source>
</evidence>